<dbReference type="EMBL" id="VDGT01000011">
    <property type="protein sequence ID" value="TNM29096.1"/>
    <property type="molecule type" value="Genomic_DNA"/>
</dbReference>
<dbReference type="Proteomes" id="UP000311713">
    <property type="component" value="Unassembled WGS sequence"/>
</dbReference>
<feature type="compositionally biased region" description="Gly residues" evidence="1">
    <location>
        <begin position="29"/>
        <end position="48"/>
    </location>
</feature>
<name>A0A5C4V0V8_9ACTN</name>
<gene>
    <name evidence="2" type="ORF">FH715_16225</name>
</gene>
<evidence type="ECO:0000256" key="1">
    <source>
        <dbReference type="SAM" id="MobiDB-lite"/>
    </source>
</evidence>
<accession>A0A5C4V0V8</accession>
<reference evidence="2 3" key="1">
    <citation type="submission" date="2019-06" db="EMBL/GenBank/DDBJ databases">
        <title>Draft genome of Streptomyces sedi sp. JCM16909.</title>
        <authorList>
            <person name="Klykleung N."/>
            <person name="Tanasupawat S."/>
            <person name="Kudo T."/>
            <person name="Yuki M."/>
            <person name="Ohkuma M."/>
        </authorList>
    </citation>
    <scope>NUCLEOTIDE SEQUENCE [LARGE SCALE GENOMIC DNA]</scope>
    <source>
        <strain evidence="2 3">JCM 16909</strain>
    </source>
</reference>
<feature type="region of interest" description="Disordered" evidence="1">
    <location>
        <begin position="24"/>
        <end position="48"/>
    </location>
</feature>
<evidence type="ECO:0000313" key="2">
    <source>
        <dbReference type="EMBL" id="TNM29096.1"/>
    </source>
</evidence>
<proteinExistence type="predicted"/>
<comment type="caution">
    <text evidence="2">The sequence shown here is derived from an EMBL/GenBank/DDBJ whole genome shotgun (WGS) entry which is preliminary data.</text>
</comment>
<keyword evidence="3" id="KW-1185">Reference proteome</keyword>
<evidence type="ECO:0000313" key="3">
    <source>
        <dbReference type="Proteomes" id="UP000311713"/>
    </source>
</evidence>
<dbReference type="AlphaFoldDB" id="A0A5C4V0V8"/>
<sequence>MLARCSAGGRWRSSSPRWSVARAVPRAPGWGGRGRSGAGSRSAGGGGLGGAGNCAVHWWRGLVDYGPCRSGWVVVLGPVVGCLRSSPRPWVGWAWSVRCGFTLGR</sequence>
<organism evidence="2 3">
    <name type="scientific">Streptomyces sedi</name>
    <dbReference type="NCBI Taxonomy" id="555059"/>
    <lineage>
        <taxon>Bacteria</taxon>
        <taxon>Bacillati</taxon>
        <taxon>Actinomycetota</taxon>
        <taxon>Actinomycetes</taxon>
        <taxon>Kitasatosporales</taxon>
        <taxon>Streptomycetaceae</taxon>
        <taxon>Streptomyces</taxon>
    </lineage>
</organism>
<protein>
    <submittedName>
        <fullName evidence="2">Uncharacterized protein</fullName>
    </submittedName>
</protein>